<name>A0A7S8MWH8_9MICO</name>
<evidence type="ECO:0000313" key="2">
    <source>
        <dbReference type="Proteomes" id="UP000594480"/>
    </source>
</evidence>
<dbReference type="Proteomes" id="UP000594480">
    <property type="component" value="Chromosome"/>
</dbReference>
<dbReference type="AlphaFoldDB" id="A0A7S8MWH8"/>
<sequence>MGGDERRTRVKSVVLETPDGIDVRLGWDPSMSEHERKRALAKELVAAKLKLDPKDVRVEREAPAQFGFHTQLFASVEGTELSLQIRNASFRAATVVALTDRPYTIGLDIRDLHPDTATIHEMQRHSHLFDESNILNLIDHWTRVQAVREADGRGARVVPDVVKLDATRQRGWVPDRKAQYTILDLSRDGFVVTLAFADAEDARTPV</sequence>
<proteinExistence type="predicted"/>
<reference evidence="1 2" key="1">
    <citation type="submission" date="2020-11" db="EMBL/GenBank/DDBJ databases">
        <title>Amino acid is mineralized and recycled by bacteria in oceanic microbiome.</title>
        <authorList>
            <person name="Zheng L.Y."/>
        </authorList>
    </citation>
    <scope>NUCLEOTIDE SEQUENCE [LARGE SCALE GENOMIC DNA]</scope>
    <source>
        <strain evidence="1 2">A32-1</strain>
    </source>
</reference>
<organism evidence="1 2">
    <name type="scientific">Microbacterium schleiferi</name>
    <dbReference type="NCBI Taxonomy" id="69362"/>
    <lineage>
        <taxon>Bacteria</taxon>
        <taxon>Bacillati</taxon>
        <taxon>Actinomycetota</taxon>
        <taxon>Actinomycetes</taxon>
        <taxon>Micrococcales</taxon>
        <taxon>Microbacteriaceae</taxon>
        <taxon>Microbacterium</taxon>
    </lineage>
</organism>
<dbReference type="KEGG" id="msf:IT882_13700"/>
<gene>
    <name evidence="1" type="ORF">IT882_13700</name>
</gene>
<keyword evidence="2" id="KW-1185">Reference proteome</keyword>
<evidence type="ECO:0000313" key="1">
    <source>
        <dbReference type="EMBL" id="QPE04223.1"/>
    </source>
</evidence>
<dbReference type="EMBL" id="CP064760">
    <property type="protein sequence ID" value="QPE04223.1"/>
    <property type="molecule type" value="Genomic_DNA"/>
</dbReference>
<accession>A0A7S8MWH8</accession>
<protein>
    <submittedName>
        <fullName evidence="1">Uncharacterized protein</fullName>
    </submittedName>
</protein>